<dbReference type="NCBIfam" id="TIGR00262">
    <property type="entry name" value="trpA"/>
    <property type="match status" value="1"/>
</dbReference>
<evidence type="ECO:0000256" key="2">
    <source>
        <dbReference type="ARBA" id="ARBA00004733"/>
    </source>
</evidence>
<dbReference type="EMBL" id="CP011412">
    <property type="protein sequence ID" value="AKH19989.1"/>
    <property type="molecule type" value="Genomic_DNA"/>
</dbReference>
<dbReference type="GO" id="GO:0004834">
    <property type="term" value="F:tryptophan synthase activity"/>
    <property type="evidence" value="ECO:0007669"/>
    <property type="project" value="UniProtKB-UniRule"/>
</dbReference>
<dbReference type="RefSeq" id="WP_046858924.1">
    <property type="nucleotide sequence ID" value="NZ_CP011412.1"/>
</dbReference>
<keyword evidence="12" id="KW-1185">Reference proteome</keyword>
<dbReference type="OrthoDB" id="9804578at2"/>
<evidence type="ECO:0000256" key="8">
    <source>
        <dbReference type="ARBA" id="ARBA00049047"/>
    </source>
</evidence>
<dbReference type="Pfam" id="PF00290">
    <property type="entry name" value="Trp_syntA"/>
    <property type="match status" value="1"/>
</dbReference>
<sequence>MSRISNCFKQLKEQGRVALIPFVTAGDPEPGITVPLMHAMVAAGADIIELGVPFSDPMADGPVIQRASERALEHGVSLRDVLAMVHSFREQDQTTPVILMGYLNPIEVMGYEGFALAAEEAGVDGVLTVDLPPEEADDLLSSLRPRDIDPIFLMAPTTTEDRMQRICDTASGFVYYVSVKGITGAAHLAIDEVSAMTDRIRRHTQLPVGVGFGIKDAEMARSVAQVSDAVIVGSVLVRRIEELRETPAAIAPAVAGILSDMRHAIDLN</sequence>
<keyword evidence="7 9" id="KW-0456">Lyase</keyword>
<dbReference type="PANTHER" id="PTHR43406">
    <property type="entry name" value="TRYPTOPHAN SYNTHASE, ALPHA CHAIN"/>
    <property type="match status" value="1"/>
</dbReference>
<proteinExistence type="inferred from homology"/>
<evidence type="ECO:0000256" key="6">
    <source>
        <dbReference type="ARBA" id="ARBA00023141"/>
    </source>
</evidence>
<dbReference type="InterPro" id="IPR011060">
    <property type="entry name" value="RibuloseP-bd_barrel"/>
</dbReference>
<feature type="active site" description="Proton acceptor" evidence="9">
    <location>
        <position position="60"/>
    </location>
</feature>
<dbReference type="PATRIC" id="fig|1543721.4.peg.1258"/>
<name>A0A0F7JXB8_9GAMM</name>
<dbReference type="InterPro" id="IPR013785">
    <property type="entry name" value="Aldolase_TIM"/>
</dbReference>
<dbReference type="AlphaFoldDB" id="A0A0F7JXB8"/>
<comment type="catalytic activity">
    <reaction evidence="8 9">
        <text>(1S,2R)-1-C-(indol-3-yl)glycerol 3-phosphate + L-serine = D-glyceraldehyde 3-phosphate + L-tryptophan + H2O</text>
        <dbReference type="Rhea" id="RHEA:10532"/>
        <dbReference type="ChEBI" id="CHEBI:15377"/>
        <dbReference type="ChEBI" id="CHEBI:33384"/>
        <dbReference type="ChEBI" id="CHEBI:57912"/>
        <dbReference type="ChEBI" id="CHEBI:58866"/>
        <dbReference type="ChEBI" id="CHEBI:59776"/>
        <dbReference type="EC" id="4.2.1.20"/>
    </reaction>
</comment>
<keyword evidence="5 9" id="KW-0822">Tryptophan biosynthesis</keyword>
<dbReference type="SUPFAM" id="SSF51366">
    <property type="entry name" value="Ribulose-phoshate binding barrel"/>
    <property type="match status" value="1"/>
</dbReference>
<keyword evidence="6 9" id="KW-0057">Aromatic amino acid biosynthesis</keyword>
<dbReference type="CDD" id="cd04724">
    <property type="entry name" value="Tryptophan_synthase_alpha"/>
    <property type="match status" value="1"/>
</dbReference>
<dbReference type="HAMAP" id="MF_00131">
    <property type="entry name" value="Trp_synth_alpha"/>
    <property type="match status" value="1"/>
</dbReference>
<evidence type="ECO:0000256" key="7">
    <source>
        <dbReference type="ARBA" id="ARBA00023239"/>
    </source>
</evidence>
<evidence type="ECO:0000313" key="11">
    <source>
        <dbReference type="EMBL" id="AKH19989.1"/>
    </source>
</evidence>
<dbReference type="KEGG" id="seds:AAY24_06085"/>
<comment type="similarity">
    <text evidence="9 10">Belongs to the TrpA family.</text>
</comment>
<feature type="active site" description="Proton acceptor" evidence="9">
    <location>
        <position position="49"/>
    </location>
</feature>
<dbReference type="PROSITE" id="PS00167">
    <property type="entry name" value="TRP_SYNTHASE_ALPHA"/>
    <property type="match status" value="1"/>
</dbReference>
<dbReference type="UniPathway" id="UPA00035">
    <property type="reaction ID" value="UER00044"/>
</dbReference>
<evidence type="ECO:0000256" key="4">
    <source>
        <dbReference type="ARBA" id="ARBA00022605"/>
    </source>
</evidence>
<evidence type="ECO:0000313" key="12">
    <source>
        <dbReference type="Proteomes" id="UP000034410"/>
    </source>
</evidence>
<comment type="function">
    <text evidence="1 9">The alpha subunit is responsible for the aldol cleavage of indoleglycerol phosphate to indole and glyceraldehyde 3-phosphate.</text>
</comment>
<comment type="subunit">
    <text evidence="3 9">Tetramer of two alpha and two beta chains.</text>
</comment>
<dbReference type="FunFam" id="3.20.20.70:FF:000037">
    <property type="entry name" value="Tryptophan synthase alpha chain"/>
    <property type="match status" value="1"/>
</dbReference>
<reference evidence="11 12" key="1">
    <citation type="journal article" date="2015" name="Genome Announc.">
        <title>Complete Genome Sequence of Sedimenticola thiotaurini Strain SIP-G1, a Polyphosphate- and Polyhydroxyalkanoate-Accumulating Sulfur-Oxidizing Gammaproteobacterium Isolated from Salt Marsh Sediments.</title>
        <authorList>
            <person name="Flood B.E."/>
            <person name="Jones D.S."/>
            <person name="Bailey J.V."/>
        </authorList>
    </citation>
    <scope>NUCLEOTIDE SEQUENCE [LARGE SCALE GENOMIC DNA]</scope>
    <source>
        <strain evidence="11 12">SIP-G1</strain>
    </source>
</reference>
<dbReference type="EC" id="4.2.1.20" evidence="9"/>
<evidence type="ECO:0000256" key="9">
    <source>
        <dbReference type="HAMAP-Rule" id="MF_00131"/>
    </source>
</evidence>
<dbReference type="GO" id="GO:0005829">
    <property type="term" value="C:cytosol"/>
    <property type="evidence" value="ECO:0007669"/>
    <property type="project" value="TreeGrafter"/>
</dbReference>
<dbReference type="InterPro" id="IPR018204">
    <property type="entry name" value="Trp_synthase_alpha_AS"/>
</dbReference>
<dbReference type="InterPro" id="IPR002028">
    <property type="entry name" value="Trp_synthase_suA"/>
</dbReference>
<dbReference type="Proteomes" id="UP000034410">
    <property type="component" value="Chromosome"/>
</dbReference>
<accession>A0A0F7JXB8</accession>
<dbReference type="PANTHER" id="PTHR43406:SF1">
    <property type="entry name" value="TRYPTOPHAN SYNTHASE ALPHA CHAIN, CHLOROPLASTIC"/>
    <property type="match status" value="1"/>
</dbReference>
<protein>
    <recommendedName>
        <fullName evidence="9">Tryptophan synthase alpha chain</fullName>
        <ecNumber evidence="9">4.2.1.20</ecNumber>
    </recommendedName>
</protein>
<evidence type="ECO:0000256" key="5">
    <source>
        <dbReference type="ARBA" id="ARBA00022822"/>
    </source>
</evidence>
<gene>
    <name evidence="9" type="primary">trpA</name>
    <name evidence="11" type="ORF">AAY24_06085</name>
</gene>
<evidence type="ECO:0000256" key="3">
    <source>
        <dbReference type="ARBA" id="ARBA00011270"/>
    </source>
</evidence>
<evidence type="ECO:0000256" key="1">
    <source>
        <dbReference type="ARBA" id="ARBA00003365"/>
    </source>
</evidence>
<evidence type="ECO:0000256" key="10">
    <source>
        <dbReference type="RuleBase" id="RU003662"/>
    </source>
</evidence>
<organism evidence="11 12">
    <name type="scientific">Sedimenticola thiotaurini</name>
    <dbReference type="NCBI Taxonomy" id="1543721"/>
    <lineage>
        <taxon>Bacteria</taxon>
        <taxon>Pseudomonadati</taxon>
        <taxon>Pseudomonadota</taxon>
        <taxon>Gammaproteobacteria</taxon>
        <taxon>Chromatiales</taxon>
        <taxon>Sedimenticolaceae</taxon>
        <taxon>Sedimenticola</taxon>
    </lineage>
</organism>
<comment type="pathway">
    <text evidence="2 9">Amino-acid biosynthesis; L-tryptophan biosynthesis; L-tryptophan from chorismate: step 5/5.</text>
</comment>
<keyword evidence="4 9" id="KW-0028">Amino-acid biosynthesis</keyword>
<dbReference type="Gene3D" id="3.20.20.70">
    <property type="entry name" value="Aldolase class I"/>
    <property type="match status" value="1"/>
</dbReference>